<dbReference type="AlphaFoldDB" id="A0A7W9BJI9"/>
<feature type="signal peptide" evidence="2">
    <location>
        <begin position="1"/>
        <end position="26"/>
    </location>
</feature>
<feature type="region of interest" description="Disordered" evidence="1">
    <location>
        <begin position="52"/>
        <end position="72"/>
    </location>
</feature>
<reference evidence="3 4" key="1">
    <citation type="submission" date="2020-08" db="EMBL/GenBank/DDBJ databases">
        <title>Genomic Encyclopedia of Type Strains, Phase IV (KMG-IV): sequencing the most valuable type-strain genomes for metagenomic binning, comparative biology and taxonomic classification.</title>
        <authorList>
            <person name="Goeker M."/>
        </authorList>
    </citation>
    <scope>NUCLEOTIDE SEQUENCE [LARGE SCALE GENOMIC DNA]</scope>
    <source>
        <strain evidence="3 4">DSM 101064</strain>
    </source>
</reference>
<dbReference type="RefSeq" id="WP_183527335.1">
    <property type="nucleotide sequence ID" value="NZ_JACIJM010000003.1"/>
</dbReference>
<feature type="compositionally biased region" description="Acidic residues" evidence="1">
    <location>
        <begin position="55"/>
        <end position="65"/>
    </location>
</feature>
<evidence type="ECO:0000256" key="1">
    <source>
        <dbReference type="SAM" id="MobiDB-lite"/>
    </source>
</evidence>
<dbReference type="Proteomes" id="UP000535415">
    <property type="component" value="Unassembled WGS sequence"/>
</dbReference>
<sequence length="249" mass="26595">MFRLFYLPIFLSVTACGGGSSATSNAPTTVNPPLLTIDQDLLDLIKDPIKVNMSGEDDDDGDPAPETDPGPTPFDLYADAILDFNTRAVLIGLETLAVTPDSHIQPSGSADFAGFITINIDPLDRFSAEMALNLDFDDNTIEASNGQFFRLQQDPDVLTAYTGDFLYIRGAIGEDGVNDLDLDVRGTLAYDASRLHVSANLSGTLLGDNAEGLIIRTPIGLGERFTVNLDGEKAENANVIISAMPQIAP</sequence>
<comment type="caution">
    <text evidence="3">The sequence shown here is derived from an EMBL/GenBank/DDBJ whole genome shotgun (WGS) entry which is preliminary data.</text>
</comment>
<dbReference type="EMBL" id="JACIJM010000003">
    <property type="protein sequence ID" value="MBB5721722.1"/>
    <property type="molecule type" value="Genomic_DNA"/>
</dbReference>
<keyword evidence="4" id="KW-1185">Reference proteome</keyword>
<dbReference type="PROSITE" id="PS51257">
    <property type="entry name" value="PROKAR_LIPOPROTEIN"/>
    <property type="match status" value="1"/>
</dbReference>
<organism evidence="3 4">
    <name type="scientific">Yoonia ponticola</name>
    <dbReference type="NCBI Taxonomy" id="1524255"/>
    <lineage>
        <taxon>Bacteria</taxon>
        <taxon>Pseudomonadati</taxon>
        <taxon>Pseudomonadota</taxon>
        <taxon>Alphaproteobacteria</taxon>
        <taxon>Rhodobacterales</taxon>
        <taxon>Paracoccaceae</taxon>
        <taxon>Yoonia</taxon>
    </lineage>
</organism>
<evidence type="ECO:0000313" key="4">
    <source>
        <dbReference type="Proteomes" id="UP000535415"/>
    </source>
</evidence>
<feature type="chain" id="PRO_5030561089" description="Transferrin-binding protein B C-lobe/N-lobe beta barrel domain-containing protein" evidence="2">
    <location>
        <begin position="27"/>
        <end position="249"/>
    </location>
</feature>
<keyword evidence="2" id="KW-0732">Signal</keyword>
<accession>A0A7W9BJI9</accession>
<evidence type="ECO:0008006" key="5">
    <source>
        <dbReference type="Google" id="ProtNLM"/>
    </source>
</evidence>
<protein>
    <recommendedName>
        <fullName evidence="5">Transferrin-binding protein B C-lobe/N-lobe beta barrel domain-containing protein</fullName>
    </recommendedName>
</protein>
<evidence type="ECO:0000256" key="2">
    <source>
        <dbReference type="SAM" id="SignalP"/>
    </source>
</evidence>
<evidence type="ECO:0000313" key="3">
    <source>
        <dbReference type="EMBL" id="MBB5721722.1"/>
    </source>
</evidence>
<name>A0A7W9BJI9_9RHOB</name>
<proteinExistence type="predicted"/>
<gene>
    <name evidence="3" type="ORF">FHS72_001334</name>
</gene>